<keyword evidence="1" id="KW-0732">Signal</keyword>
<dbReference type="RefSeq" id="WP_128757529.1">
    <property type="nucleotide sequence ID" value="NZ_QOVM01000003.1"/>
</dbReference>
<dbReference type="EMBL" id="QOVM01000003">
    <property type="protein sequence ID" value="RXG22539.1"/>
    <property type="molecule type" value="Genomic_DNA"/>
</dbReference>
<evidence type="ECO:0008006" key="4">
    <source>
        <dbReference type="Google" id="ProtNLM"/>
    </source>
</evidence>
<accession>A0A4Q0P9N5</accession>
<sequence>MKKINFILFTASLFVLSACSSDNDTIKDEEKPTITINYDGGFPQVCESLQRGETYTFRARLADNEALASYSLDLHHNFDHHTHDDQGATCSLDAKKESVKPFIYMENFSLDGARKEFEIEIKILIPTDIDTGDYHCSFSVTDEVGWQSRTSVDIKIVN</sequence>
<dbReference type="Proteomes" id="UP000289238">
    <property type="component" value="Unassembled WGS sequence"/>
</dbReference>
<reference evidence="2 3" key="1">
    <citation type="submission" date="2018-07" db="EMBL/GenBank/DDBJ databases">
        <title>Leeuwenhoekiella genomics.</title>
        <authorList>
            <person name="Tahon G."/>
            <person name="Willems A."/>
        </authorList>
    </citation>
    <scope>NUCLEOTIDE SEQUENCE [LARGE SCALE GENOMIC DNA]</scope>
    <source>
        <strain evidence="2 3">LMG 22550</strain>
    </source>
</reference>
<keyword evidence="3" id="KW-1185">Reference proteome</keyword>
<dbReference type="AlphaFoldDB" id="A0A4Q0P9N5"/>
<feature type="signal peptide" evidence="1">
    <location>
        <begin position="1"/>
        <end position="20"/>
    </location>
</feature>
<dbReference type="PROSITE" id="PS51257">
    <property type="entry name" value="PROKAR_LIPOPROTEIN"/>
    <property type="match status" value="1"/>
</dbReference>
<evidence type="ECO:0000313" key="3">
    <source>
        <dbReference type="Proteomes" id="UP000289238"/>
    </source>
</evidence>
<organism evidence="2 3">
    <name type="scientific">Leeuwenhoekiella aequorea</name>
    <dbReference type="NCBI Taxonomy" id="283736"/>
    <lineage>
        <taxon>Bacteria</taxon>
        <taxon>Pseudomonadati</taxon>
        <taxon>Bacteroidota</taxon>
        <taxon>Flavobacteriia</taxon>
        <taxon>Flavobacteriales</taxon>
        <taxon>Flavobacteriaceae</taxon>
        <taxon>Leeuwenhoekiella</taxon>
    </lineage>
</organism>
<protein>
    <recommendedName>
        <fullName evidence="4">DUF4625 domain-containing protein</fullName>
    </recommendedName>
</protein>
<feature type="chain" id="PRO_5020194596" description="DUF4625 domain-containing protein" evidence="1">
    <location>
        <begin position="21"/>
        <end position="158"/>
    </location>
</feature>
<dbReference type="InterPro" id="IPR027829">
    <property type="entry name" value="DUF4625"/>
</dbReference>
<dbReference type="OrthoDB" id="670730at2"/>
<evidence type="ECO:0000313" key="2">
    <source>
        <dbReference type="EMBL" id="RXG22539.1"/>
    </source>
</evidence>
<gene>
    <name evidence="2" type="ORF">DSM00_1638</name>
</gene>
<dbReference type="Pfam" id="PF15418">
    <property type="entry name" value="DUF4625"/>
    <property type="match status" value="1"/>
</dbReference>
<comment type="caution">
    <text evidence="2">The sequence shown here is derived from an EMBL/GenBank/DDBJ whole genome shotgun (WGS) entry which is preliminary data.</text>
</comment>
<evidence type="ECO:0000256" key="1">
    <source>
        <dbReference type="SAM" id="SignalP"/>
    </source>
</evidence>
<proteinExistence type="predicted"/>
<name>A0A4Q0P9N5_9FLAO</name>